<sequence>MRALTAQSSSMLNLAFAAALLLGYPAASRAQDDRTPAPASAPGAQMVAWLTSRIVNIDAQMNRITVQGSHGEIVVMEVDPEVADIRLLKVGDEIQVQYKSALLLSAEKVAAKGVRSRVEEESARPISHSMAVKLRKVDVVATVQSIDRKNRQVVLRGPSRSMPLQIAPNVPLDKIAVGDSVHATYSAETAVLITRDGKPIR</sequence>
<dbReference type="Proteomes" id="UP001245184">
    <property type="component" value="Unassembled WGS sequence"/>
</dbReference>
<protein>
    <recommendedName>
        <fullName evidence="4">Copper-binding protein</fullName>
    </recommendedName>
</protein>
<evidence type="ECO:0000313" key="2">
    <source>
        <dbReference type="EMBL" id="MDR6207580.1"/>
    </source>
</evidence>
<accession>A0ABD5CQS7</accession>
<feature type="signal peptide" evidence="1">
    <location>
        <begin position="1"/>
        <end position="30"/>
    </location>
</feature>
<dbReference type="AlphaFoldDB" id="A0ABD5CQS7"/>
<evidence type="ECO:0008006" key="4">
    <source>
        <dbReference type="Google" id="ProtNLM"/>
    </source>
</evidence>
<name>A0ABD5CQS7_9BURK</name>
<reference evidence="2 3" key="1">
    <citation type="submission" date="2023-08" db="EMBL/GenBank/DDBJ databases">
        <title>Genome sequencing of plant associated microbes to promote plant fitness in Sorghum bicolor and Oryza sativa.</title>
        <authorList>
            <person name="Coleman-Derr D."/>
        </authorList>
    </citation>
    <scope>NUCLEOTIDE SEQUENCE [LARGE SCALE GENOMIC DNA]</scope>
    <source>
        <strain evidence="2 3">SLBN-33</strain>
    </source>
</reference>
<keyword evidence="1" id="KW-0732">Signal</keyword>
<evidence type="ECO:0000313" key="3">
    <source>
        <dbReference type="Proteomes" id="UP001245184"/>
    </source>
</evidence>
<dbReference type="EMBL" id="JAVIZN010000002">
    <property type="protein sequence ID" value="MDR6207580.1"/>
    <property type="molecule type" value="Genomic_DNA"/>
</dbReference>
<proteinExistence type="predicted"/>
<comment type="caution">
    <text evidence="2">The sequence shown here is derived from an EMBL/GenBank/DDBJ whole genome shotgun (WGS) entry which is preliminary data.</text>
</comment>
<evidence type="ECO:0000256" key="1">
    <source>
        <dbReference type="SAM" id="SignalP"/>
    </source>
</evidence>
<gene>
    <name evidence="2" type="ORF">QF025_006300</name>
</gene>
<organism evidence="2 3">
    <name type="scientific">Paraburkholderia graminis</name>
    <dbReference type="NCBI Taxonomy" id="60548"/>
    <lineage>
        <taxon>Bacteria</taxon>
        <taxon>Pseudomonadati</taxon>
        <taxon>Pseudomonadota</taxon>
        <taxon>Betaproteobacteria</taxon>
        <taxon>Burkholderiales</taxon>
        <taxon>Burkholderiaceae</taxon>
        <taxon>Paraburkholderia</taxon>
    </lineage>
</organism>
<feature type="chain" id="PRO_5044895418" description="Copper-binding protein" evidence="1">
    <location>
        <begin position="31"/>
        <end position="201"/>
    </location>
</feature>